<dbReference type="RefSeq" id="WP_189543166.1">
    <property type="nucleotide sequence ID" value="NZ_BMZD01000013.1"/>
</dbReference>
<reference evidence="2" key="1">
    <citation type="journal article" date="2014" name="Int. J. Syst. Evol. Microbiol.">
        <title>Complete genome sequence of Corynebacterium casei LMG S-19264T (=DSM 44701T), isolated from a smear-ripened cheese.</title>
        <authorList>
            <consortium name="US DOE Joint Genome Institute (JGI-PGF)"/>
            <person name="Walter F."/>
            <person name="Albersmeier A."/>
            <person name="Kalinowski J."/>
            <person name="Ruckert C."/>
        </authorList>
    </citation>
    <scope>NUCLEOTIDE SEQUENCE</scope>
    <source>
        <strain evidence="2">KCTC 32422</strain>
    </source>
</reference>
<keyword evidence="1" id="KW-0812">Transmembrane</keyword>
<evidence type="ECO:0000313" key="3">
    <source>
        <dbReference type="Proteomes" id="UP000634139"/>
    </source>
</evidence>
<dbReference type="Proteomes" id="UP000634139">
    <property type="component" value="Unassembled WGS sequence"/>
</dbReference>
<protein>
    <recommendedName>
        <fullName evidence="4">DUF4129 domain-containing protein</fullName>
    </recommendedName>
</protein>
<gene>
    <name evidence="2" type="ORF">GCM10011617_30880</name>
</gene>
<keyword evidence="1" id="KW-1133">Transmembrane helix</keyword>
<keyword evidence="3" id="KW-1185">Reference proteome</keyword>
<name>A0A918RSH4_9SPHN</name>
<evidence type="ECO:0008006" key="4">
    <source>
        <dbReference type="Google" id="ProtNLM"/>
    </source>
</evidence>
<feature type="transmembrane region" description="Helical" evidence="1">
    <location>
        <begin position="64"/>
        <end position="82"/>
    </location>
</feature>
<evidence type="ECO:0000313" key="2">
    <source>
        <dbReference type="EMBL" id="GHA08110.1"/>
    </source>
</evidence>
<comment type="caution">
    <text evidence="2">The sequence shown here is derived from an EMBL/GenBank/DDBJ whole genome shotgun (WGS) entry which is preliminary data.</text>
</comment>
<dbReference type="EMBL" id="BMZD01000013">
    <property type="protein sequence ID" value="GHA08110.1"/>
    <property type="molecule type" value="Genomic_DNA"/>
</dbReference>
<keyword evidence="1" id="KW-0472">Membrane</keyword>
<proteinExistence type="predicted"/>
<accession>A0A918RSH4</accession>
<evidence type="ECO:0000256" key="1">
    <source>
        <dbReference type="SAM" id="Phobius"/>
    </source>
</evidence>
<reference evidence="2" key="2">
    <citation type="submission" date="2020-09" db="EMBL/GenBank/DDBJ databases">
        <authorList>
            <person name="Sun Q."/>
            <person name="Kim S."/>
        </authorList>
    </citation>
    <scope>NUCLEOTIDE SEQUENCE</scope>
    <source>
        <strain evidence="2">KCTC 32422</strain>
    </source>
</reference>
<organism evidence="2 3">
    <name type="scientific">Novosphingobium arvoryzae</name>
    <dbReference type="NCBI Taxonomy" id="1256514"/>
    <lineage>
        <taxon>Bacteria</taxon>
        <taxon>Pseudomonadati</taxon>
        <taxon>Pseudomonadota</taxon>
        <taxon>Alphaproteobacteria</taxon>
        <taxon>Sphingomonadales</taxon>
        <taxon>Sphingomonadaceae</taxon>
        <taxon>Novosphingobium</taxon>
    </lineage>
</organism>
<dbReference type="AlphaFoldDB" id="A0A918RSH4"/>
<sequence>MTIQGAQAAQDAARDWQAVRADGSIQYAPVTIPDKPVNEPPEWLKALAEWLEPLGRALGMNWHVLQWILLGIAVLAVIWLVWRMVEPLLARVRPPAADAVPDWTPDREAALALLDDADVLAAAGRFDEAAHLLLRRSVRQIAAARPDWVHPASTARELAALPALPDRARSAFGLIAARVERSRYALRALDAADWQAAREAYAAFALERIAA</sequence>